<proteinExistence type="predicted"/>
<evidence type="ECO:0000313" key="3">
    <source>
        <dbReference type="Proteomes" id="UP001218218"/>
    </source>
</evidence>
<feature type="non-terminal residue" evidence="2">
    <location>
        <position position="1"/>
    </location>
</feature>
<feature type="non-terminal residue" evidence="2">
    <location>
        <position position="129"/>
    </location>
</feature>
<feature type="compositionally biased region" description="Basic and acidic residues" evidence="1">
    <location>
        <begin position="7"/>
        <end position="20"/>
    </location>
</feature>
<reference evidence="2" key="1">
    <citation type="submission" date="2023-03" db="EMBL/GenBank/DDBJ databases">
        <title>Massive genome expansion in bonnet fungi (Mycena s.s.) driven by repeated elements and novel gene families across ecological guilds.</title>
        <authorList>
            <consortium name="Lawrence Berkeley National Laboratory"/>
            <person name="Harder C.B."/>
            <person name="Miyauchi S."/>
            <person name="Viragh M."/>
            <person name="Kuo A."/>
            <person name="Thoen E."/>
            <person name="Andreopoulos B."/>
            <person name="Lu D."/>
            <person name="Skrede I."/>
            <person name="Drula E."/>
            <person name="Henrissat B."/>
            <person name="Morin E."/>
            <person name="Kohler A."/>
            <person name="Barry K."/>
            <person name="LaButti K."/>
            <person name="Morin E."/>
            <person name="Salamov A."/>
            <person name="Lipzen A."/>
            <person name="Mereny Z."/>
            <person name="Hegedus B."/>
            <person name="Baldrian P."/>
            <person name="Stursova M."/>
            <person name="Weitz H."/>
            <person name="Taylor A."/>
            <person name="Grigoriev I.V."/>
            <person name="Nagy L.G."/>
            <person name="Martin F."/>
            <person name="Kauserud H."/>
        </authorList>
    </citation>
    <scope>NUCLEOTIDE SEQUENCE</scope>
    <source>
        <strain evidence="2">CBHHK002</strain>
    </source>
</reference>
<feature type="region of interest" description="Disordered" evidence="1">
    <location>
        <begin position="1"/>
        <end position="20"/>
    </location>
</feature>
<evidence type="ECO:0000313" key="2">
    <source>
        <dbReference type="EMBL" id="KAJ7312956.1"/>
    </source>
</evidence>
<evidence type="ECO:0000256" key="1">
    <source>
        <dbReference type="SAM" id="MobiDB-lite"/>
    </source>
</evidence>
<dbReference type="AlphaFoldDB" id="A0AAD6ZAC4"/>
<organism evidence="2 3">
    <name type="scientific">Mycena albidolilacea</name>
    <dbReference type="NCBI Taxonomy" id="1033008"/>
    <lineage>
        <taxon>Eukaryota</taxon>
        <taxon>Fungi</taxon>
        <taxon>Dikarya</taxon>
        <taxon>Basidiomycota</taxon>
        <taxon>Agaricomycotina</taxon>
        <taxon>Agaricomycetes</taxon>
        <taxon>Agaricomycetidae</taxon>
        <taxon>Agaricales</taxon>
        <taxon>Marasmiineae</taxon>
        <taxon>Mycenaceae</taxon>
        <taxon>Mycena</taxon>
    </lineage>
</organism>
<name>A0AAD6ZAC4_9AGAR</name>
<dbReference type="EMBL" id="JARIHO010000069">
    <property type="protein sequence ID" value="KAJ7312956.1"/>
    <property type="molecule type" value="Genomic_DNA"/>
</dbReference>
<sequence length="129" mass="14864">QSMAAVEAERDSAMREKAAAEQQRDLFQEYYRKASLFAEETGSTNKDLQRRVTIAEEQTKAGVALIKATFELRETALKSEARDWRNQATFLREQAIRTNDDDLRRRAAEHPELVAKYTQLLDANETLEE</sequence>
<protein>
    <submittedName>
        <fullName evidence="2">Uncharacterized protein</fullName>
    </submittedName>
</protein>
<keyword evidence="3" id="KW-1185">Reference proteome</keyword>
<gene>
    <name evidence="2" type="ORF">DFH08DRAFT_627294</name>
</gene>
<accession>A0AAD6ZAC4</accession>
<comment type="caution">
    <text evidence="2">The sequence shown here is derived from an EMBL/GenBank/DDBJ whole genome shotgun (WGS) entry which is preliminary data.</text>
</comment>
<dbReference type="Proteomes" id="UP001218218">
    <property type="component" value="Unassembled WGS sequence"/>
</dbReference>